<organism evidence="2 3">
    <name type="scientific">Hermetia illucens</name>
    <name type="common">Black soldier fly</name>
    <dbReference type="NCBI Taxonomy" id="343691"/>
    <lineage>
        <taxon>Eukaryota</taxon>
        <taxon>Metazoa</taxon>
        <taxon>Ecdysozoa</taxon>
        <taxon>Arthropoda</taxon>
        <taxon>Hexapoda</taxon>
        <taxon>Insecta</taxon>
        <taxon>Pterygota</taxon>
        <taxon>Neoptera</taxon>
        <taxon>Endopterygota</taxon>
        <taxon>Diptera</taxon>
        <taxon>Brachycera</taxon>
        <taxon>Stratiomyomorpha</taxon>
        <taxon>Stratiomyidae</taxon>
        <taxon>Hermetiinae</taxon>
        <taxon>Hermetia</taxon>
    </lineage>
</organism>
<proteinExistence type="predicted"/>
<dbReference type="EMBL" id="LR899014">
    <property type="protein sequence ID" value="CAD7092411.1"/>
    <property type="molecule type" value="Genomic_DNA"/>
</dbReference>
<name>A0A7R8V3Y3_HERIL</name>
<sequence>MFRIEEKLGSEKSGEETARNRHAQNTETTPRYATDERQMCKRKLNRARAATEDQPNSKLNWMGKFSRKMCRRNAHQNDDGNDAATDCEETGRLFNLSFPNAAAPNCFEPARGLDSAQF</sequence>
<evidence type="ECO:0000313" key="2">
    <source>
        <dbReference type="EMBL" id="CAD7092411.1"/>
    </source>
</evidence>
<evidence type="ECO:0000256" key="1">
    <source>
        <dbReference type="SAM" id="MobiDB-lite"/>
    </source>
</evidence>
<reference evidence="2 3" key="1">
    <citation type="submission" date="2020-11" db="EMBL/GenBank/DDBJ databases">
        <authorList>
            <person name="Wallbank WR R."/>
            <person name="Pardo Diaz C."/>
            <person name="Kozak K."/>
            <person name="Martin S."/>
            <person name="Jiggins C."/>
            <person name="Moest M."/>
            <person name="Warren A I."/>
            <person name="Generalovic N T."/>
            <person name="Byers J.R.P. K."/>
            <person name="Montejo-Kovacevich G."/>
            <person name="Yen C E."/>
        </authorList>
    </citation>
    <scope>NUCLEOTIDE SEQUENCE [LARGE SCALE GENOMIC DNA]</scope>
</reference>
<dbReference type="AlphaFoldDB" id="A0A7R8V3Y3"/>
<gene>
    <name evidence="2" type="ORF">HERILL_LOCUS14771</name>
</gene>
<protein>
    <submittedName>
        <fullName evidence="2">Uncharacterized protein</fullName>
    </submittedName>
</protein>
<accession>A0A7R8V3Y3</accession>
<dbReference type="Proteomes" id="UP000594454">
    <property type="component" value="Chromosome 6"/>
</dbReference>
<feature type="region of interest" description="Disordered" evidence="1">
    <location>
        <begin position="1"/>
        <end position="60"/>
    </location>
</feature>
<feature type="compositionally biased region" description="Basic and acidic residues" evidence="1">
    <location>
        <begin position="1"/>
        <end position="19"/>
    </location>
</feature>
<dbReference type="InParanoid" id="A0A7R8V3Y3"/>
<keyword evidence="3" id="KW-1185">Reference proteome</keyword>
<evidence type="ECO:0000313" key="3">
    <source>
        <dbReference type="Proteomes" id="UP000594454"/>
    </source>
</evidence>